<sequence>MTTRLLTFVVLIFALLFSCGKDDDDIAGEDVNPTELPTQGGSEEYDHSNYGTYVAMIAGGSYIAADAAATPDYFGISGMLTIAIDQSTTATLWIDDQKESFTVNQSPTLNSAINKLQFNGTNNSTFWFSVDANGGNPAIDSIKAPAFVQTTSAPTSGENPLHGTVLKSTSDNPVAVYTGEAIFSLRPHTKVCAITKGGNCYFDFGGTYRSYDFGAECIAASLLFNDISYNAGGKTLNATIHDEMVLSGSINSDLGLVPFSLLNTAAIPEFKLLLSDPANDNSPAGIPGSDFRTVSALATENYVCIKVSTSGNIADFLEDNSSGLSTNFILWTPSEVDDVFVGRDEAMIKKTDNSFVSFAQTNNYAVRGTTSFYVFLDKQWCVDSANEFEFSLASNYTISDAYDTTDNIILKIK</sequence>
<feature type="signal peptide" evidence="1">
    <location>
        <begin position="1"/>
        <end position="20"/>
    </location>
</feature>
<organism evidence="2 3">
    <name type="scientific">Mangrovibacterium marinum</name>
    <dbReference type="NCBI Taxonomy" id="1639118"/>
    <lineage>
        <taxon>Bacteria</taxon>
        <taxon>Pseudomonadati</taxon>
        <taxon>Bacteroidota</taxon>
        <taxon>Bacteroidia</taxon>
        <taxon>Marinilabiliales</taxon>
        <taxon>Prolixibacteraceae</taxon>
        <taxon>Mangrovibacterium</taxon>
    </lineage>
</organism>
<evidence type="ECO:0000313" key="3">
    <source>
        <dbReference type="Proteomes" id="UP000243525"/>
    </source>
</evidence>
<keyword evidence="3" id="KW-1185">Reference proteome</keyword>
<keyword evidence="1" id="KW-0732">Signal</keyword>
<gene>
    <name evidence="2" type="ORF">C8N47_11226</name>
</gene>
<dbReference type="PROSITE" id="PS51257">
    <property type="entry name" value="PROKAR_LIPOPROTEIN"/>
    <property type="match status" value="1"/>
</dbReference>
<evidence type="ECO:0000313" key="2">
    <source>
        <dbReference type="EMBL" id="PTN07864.1"/>
    </source>
</evidence>
<feature type="chain" id="PRO_5015638345" evidence="1">
    <location>
        <begin position="21"/>
        <end position="413"/>
    </location>
</feature>
<comment type="caution">
    <text evidence="2">The sequence shown here is derived from an EMBL/GenBank/DDBJ whole genome shotgun (WGS) entry which is preliminary data.</text>
</comment>
<dbReference type="RefSeq" id="WP_107822851.1">
    <property type="nucleotide sequence ID" value="NZ_OY782574.1"/>
</dbReference>
<evidence type="ECO:0000256" key="1">
    <source>
        <dbReference type="SAM" id="SignalP"/>
    </source>
</evidence>
<name>A0A2T5BZY5_9BACT</name>
<protein>
    <submittedName>
        <fullName evidence="2">Uncharacterized protein</fullName>
    </submittedName>
</protein>
<accession>A0A2T5BZY5</accession>
<proteinExistence type="predicted"/>
<dbReference type="EMBL" id="QAAD01000012">
    <property type="protein sequence ID" value="PTN07864.1"/>
    <property type="molecule type" value="Genomic_DNA"/>
</dbReference>
<dbReference type="Proteomes" id="UP000243525">
    <property type="component" value="Unassembled WGS sequence"/>
</dbReference>
<dbReference type="AlphaFoldDB" id="A0A2T5BZY5"/>
<reference evidence="2 3" key="1">
    <citation type="submission" date="2018-04" db="EMBL/GenBank/DDBJ databases">
        <title>Genomic Encyclopedia of Archaeal and Bacterial Type Strains, Phase II (KMG-II): from individual species to whole genera.</title>
        <authorList>
            <person name="Goeker M."/>
        </authorList>
    </citation>
    <scope>NUCLEOTIDE SEQUENCE [LARGE SCALE GENOMIC DNA]</scope>
    <source>
        <strain evidence="2 3">DSM 28823</strain>
    </source>
</reference>
<dbReference type="OrthoDB" id="792635at2"/>